<organism evidence="1 2">
    <name type="scientific">Liparis tanakae</name>
    <name type="common">Tanaka's snailfish</name>
    <dbReference type="NCBI Taxonomy" id="230148"/>
    <lineage>
        <taxon>Eukaryota</taxon>
        <taxon>Metazoa</taxon>
        <taxon>Chordata</taxon>
        <taxon>Craniata</taxon>
        <taxon>Vertebrata</taxon>
        <taxon>Euteleostomi</taxon>
        <taxon>Actinopterygii</taxon>
        <taxon>Neopterygii</taxon>
        <taxon>Teleostei</taxon>
        <taxon>Neoteleostei</taxon>
        <taxon>Acanthomorphata</taxon>
        <taxon>Eupercaria</taxon>
        <taxon>Perciformes</taxon>
        <taxon>Cottioidei</taxon>
        <taxon>Cottales</taxon>
        <taxon>Liparidae</taxon>
        <taxon>Liparis</taxon>
    </lineage>
</organism>
<accession>A0A4Z2J464</accession>
<comment type="caution">
    <text evidence="1">The sequence shown here is derived from an EMBL/GenBank/DDBJ whole genome shotgun (WGS) entry which is preliminary data.</text>
</comment>
<gene>
    <name evidence="1" type="ORF">EYF80_004485</name>
</gene>
<evidence type="ECO:0000313" key="1">
    <source>
        <dbReference type="EMBL" id="TNN85135.1"/>
    </source>
</evidence>
<evidence type="ECO:0000313" key="2">
    <source>
        <dbReference type="Proteomes" id="UP000314294"/>
    </source>
</evidence>
<dbReference type="EMBL" id="SRLO01000022">
    <property type="protein sequence ID" value="TNN85135.1"/>
    <property type="molecule type" value="Genomic_DNA"/>
</dbReference>
<keyword evidence="2" id="KW-1185">Reference proteome</keyword>
<proteinExistence type="predicted"/>
<protein>
    <submittedName>
        <fullName evidence="1">Uncharacterized protein</fullName>
    </submittedName>
</protein>
<reference evidence="1 2" key="1">
    <citation type="submission" date="2019-03" db="EMBL/GenBank/DDBJ databases">
        <title>First draft genome of Liparis tanakae, snailfish: a comprehensive survey of snailfish specific genes.</title>
        <authorList>
            <person name="Kim W."/>
            <person name="Song I."/>
            <person name="Jeong J.-H."/>
            <person name="Kim D."/>
            <person name="Kim S."/>
            <person name="Ryu S."/>
            <person name="Song J.Y."/>
            <person name="Lee S.K."/>
        </authorList>
    </citation>
    <scope>NUCLEOTIDE SEQUENCE [LARGE SCALE GENOMIC DNA]</scope>
    <source>
        <tissue evidence="1">Muscle</tissue>
    </source>
</reference>
<dbReference type="AlphaFoldDB" id="A0A4Z2J464"/>
<name>A0A4Z2J464_9TELE</name>
<dbReference type="Proteomes" id="UP000314294">
    <property type="component" value="Unassembled WGS sequence"/>
</dbReference>
<sequence length="353" mass="38451">MTLHWEKRELVLREFMSKLLLAPIRSSVQMSQLQQVEPVPGDKTGALVGEVHSPETGLPRTQERLADREVVGPHEVIVDGDVLELRGVLVGPEDLWVAPRGDHQVGVHGALGLVQRAHEGQLLGRAELHHVSSYWGIKEEVKRWALTNRNPLVTAGPRPSVSAAAAVIAAEVSVTLTGAVKETDWPSFPVIPSVVRILRTVRARVHRDGHALPAPFASATRVVVESRGRRTALSTPESFGCHTLSGELSAHDHRAHQHQETGLPHFSKNDFQILRTDVMPPNGIHLPPSPCTLYLARLSGIQAFNLPSTKLGSQCQPSKDGPLLVGGLEGGMLGPFHDIRRQIKSRSGLMDGR</sequence>